<feature type="domain" description="Timeless N-terminal" evidence="6">
    <location>
        <begin position="45"/>
        <end position="312"/>
    </location>
</feature>
<keyword evidence="2" id="KW-0236">DNA replication inhibitor</keyword>
<dbReference type="GO" id="GO:0031298">
    <property type="term" value="C:replication fork protection complex"/>
    <property type="evidence" value="ECO:0007669"/>
    <property type="project" value="TreeGrafter"/>
</dbReference>
<evidence type="ECO:0000256" key="3">
    <source>
        <dbReference type="ARBA" id="ARBA00023242"/>
    </source>
</evidence>
<dbReference type="Pfam" id="PF04821">
    <property type="entry name" value="TIMELESS"/>
    <property type="match status" value="1"/>
</dbReference>
<dbReference type="GO" id="GO:0006281">
    <property type="term" value="P:DNA repair"/>
    <property type="evidence" value="ECO:0007669"/>
    <property type="project" value="TreeGrafter"/>
</dbReference>
<accession>A0A8K0UTB3</accession>
<gene>
    <name evidence="7" type="ORF">BXZ70DRAFT_970432</name>
</gene>
<feature type="region of interest" description="Disordered" evidence="5">
    <location>
        <begin position="1000"/>
        <end position="1142"/>
    </location>
</feature>
<keyword evidence="8" id="KW-1185">Reference proteome</keyword>
<dbReference type="GO" id="GO:0003677">
    <property type="term" value="F:DNA binding"/>
    <property type="evidence" value="ECO:0007669"/>
    <property type="project" value="TreeGrafter"/>
</dbReference>
<protein>
    <submittedName>
        <fullName evidence="7">Timeless protein-domain-containing protein</fullName>
    </submittedName>
</protein>
<sequence>MNAGDAISISSGEDDKETYNERRTVLTSAISSVVEALGGLEGGAYRLGDECYGCLKDLKKYWRKDDTDDERTVARIFWKTRVLPNDLIPILLATAGNGNFEDKRAIACVDLMTAMTWPIDLAEELQELDEVEDKGTDYTELLGSHLAYKAALLKPEVMRTLLGIMLSCLAKTSKERNQRDTQVVHVVLYLLRNLAFIKDLPANMFLSADQAEHSSLQTRFIKLLQEAQFFDVLLTAASSSLAEPIFNASNTLVLDIFYLLFRGVKPTILAVNQVKEPARNLQRLLAAESQRKQTLSRNTSTRHSRFGTTVVVTINPKKPSNSDPEGDDSPSTQKLLLHRQQAISSDAGMLLDMTSSKRAKAQKTKKIDELGREDNLSIEAKLALQDVAKKFIESCFNPFLESLLKDIRAERPKITEKDNLRLLYVAKWFLEFFQAQRIQEPDTPLAYGLVAEVTDRNWIVWVLKRMRGAVEDKPKQWNELQAGIDCLTQLILLIEAMAASDEAEVADAAQTLQHQVIYNGEILDISLDSIKAYKDGTQSLAYLDSSVNLAYSLLRMLERWGKKGGTGEMYVRKRAKKKAKHKRNTEGMEVPDVEEEEPPEPEEEVIHETMFTFDAFEARFANPDVCQTLLAYLARYKEFTSPESMKRVVNLLHRQAVKAKAEGLFFNVSTLNLFKGILSEQKSLPRDQAHKDLVALVNFILRKFFKAVEEDSFVAVQAFFPKTRGHWKELSSWEPEKKSGKGGRTVEDTRFPPDVQVKKGYTWSQQLGIAMACLTKDGKQNLIDWVKEILMMVIGIRQRIIEDTDGSSSKSAEQEDNMEVGDIDEDELRAKMAQNGPSNDAMAKFQDYLIPYTSDEHADAACKNPHLKLMFRLIEFFILDEDAEELEWYVPASILPSSMQRSLNVINQFLENPLDLNGDDPKSLLQQKRRRRVRRRRSPSVSGNDNASGDDSDAPRRKKKEKKKKETKEYKSAQYIEDSDTDEAAMQAFFEREKALRQRMMLASEASGKVATMKSSGTKKRRKNAGKKKRKRGDESDMDEGAAEPPEAQPGSDADDDEPSDIFGGDVEPEAPPPPRPRPKPRPLAKKPAPKAASASPPGSSPKSSSLAPANGETGGMSDDDVPIVLDRPNKKKVMVISDDED</sequence>
<feature type="region of interest" description="Disordered" evidence="5">
    <location>
        <begin position="308"/>
        <end position="332"/>
    </location>
</feature>
<feature type="compositionally biased region" description="Basic residues" evidence="5">
    <location>
        <begin position="1077"/>
        <end position="1089"/>
    </location>
</feature>
<dbReference type="GO" id="GO:0043111">
    <property type="term" value="P:replication fork arrest"/>
    <property type="evidence" value="ECO:0007669"/>
    <property type="project" value="TreeGrafter"/>
</dbReference>
<dbReference type="PANTHER" id="PTHR22940">
    <property type="entry name" value="TIMEOUT/TIMELESS-2"/>
    <property type="match status" value="1"/>
</dbReference>
<dbReference type="EMBL" id="JAEVFJ010000010">
    <property type="protein sequence ID" value="KAH8102126.1"/>
    <property type="molecule type" value="Genomic_DNA"/>
</dbReference>
<evidence type="ECO:0000256" key="2">
    <source>
        <dbReference type="ARBA" id="ARBA00022880"/>
    </source>
</evidence>
<evidence type="ECO:0000256" key="5">
    <source>
        <dbReference type="SAM" id="MobiDB-lite"/>
    </source>
</evidence>
<name>A0A8K0UTB3_9AGAR</name>
<feature type="compositionally biased region" description="Basic residues" evidence="5">
    <location>
        <begin position="572"/>
        <end position="583"/>
    </location>
</feature>
<comment type="subcellular location">
    <subcellularLocation>
        <location evidence="1">Nucleus</location>
    </subcellularLocation>
</comment>
<comment type="caution">
    <text evidence="7">The sequence shown here is derived from an EMBL/GenBank/DDBJ whole genome shotgun (WGS) entry which is preliminary data.</text>
</comment>
<feature type="compositionally biased region" description="Low complexity" evidence="5">
    <location>
        <begin position="1090"/>
        <end position="1110"/>
    </location>
</feature>
<proteinExistence type="predicted"/>
<keyword evidence="4" id="KW-0131">Cell cycle</keyword>
<dbReference type="AlphaFoldDB" id="A0A8K0UTB3"/>
<evidence type="ECO:0000313" key="7">
    <source>
        <dbReference type="EMBL" id="KAH8102126.1"/>
    </source>
</evidence>
<keyword evidence="3" id="KW-0539">Nucleus</keyword>
<reference evidence="7" key="1">
    <citation type="journal article" date="2021" name="New Phytol.">
        <title>Evolutionary innovations through gain and loss of genes in the ectomycorrhizal Boletales.</title>
        <authorList>
            <person name="Wu G."/>
            <person name="Miyauchi S."/>
            <person name="Morin E."/>
            <person name="Kuo A."/>
            <person name="Drula E."/>
            <person name="Varga T."/>
            <person name="Kohler A."/>
            <person name="Feng B."/>
            <person name="Cao Y."/>
            <person name="Lipzen A."/>
            <person name="Daum C."/>
            <person name="Hundley H."/>
            <person name="Pangilinan J."/>
            <person name="Johnson J."/>
            <person name="Barry K."/>
            <person name="LaButti K."/>
            <person name="Ng V."/>
            <person name="Ahrendt S."/>
            <person name="Min B."/>
            <person name="Choi I.G."/>
            <person name="Park H."/>
            <person name="Plett J.M."/>
            <person name="Magnuson J."/>
            <person name="Spatafora J.W."/>
            <person name="Nagy L.G."/>
            <person name="Henrissat B."/>
            <person name="Grigoriev I.V."/>
            <person name="Yang Z.L."/>
            <person name="Xu J."/>
            <person name="Martin F.M."/>
        </authorList>
    </citation>
    <scope>NUCLEOTIDE SEQUENCE</scope>
    <source>
        <strain evidence="7">KKN 215</strain>
    </source>
</reference>
<dbReference type="InterPro" id="IPR006906">
    <property type="entry name" value="Timeless_N"/>
</dbReference>
<organism evidence="7 8">
    <name type="scientific">Cristinia sonorae</name>
    <dbReference type="NCBI Taxonomy" id="1940300"/>
    <lineage>
        <taxon>Eukaryota</taxon>
        <taxon>Fungi</taxon>
        <taxon>Dikarya</taxon>
        <taxon>Basidiomycota</taxon>
        <taxon>Agaricomycotina</taxon>
        <taxon>Agaricomycetes</taxon>
        <taxon>Agaricomycetidae</taxon>
        <taxon>Agaricales</taxon>
        <taxon>Pleurotineae</taxon>
        <taxon>Stephanosporaceae</taxon>
        <taxon>Cristinia</taxon>
    </lineage>
</organism>
<feature type="region of interest" description="Disordered" evidence="5">
    <location>
        <begin position="916"/>
        <end position="976"/>
    </location>
</feature>
<feature type="compositionally biased region" description="Basic residues" evidence="5">
    <location>
        <begin position="1017"/>
        <end position="1031"/>
    </location>
</feature>
<feature type="region of interest" description="Disordered" evidence="5">
    <location>
        <begin position="572"/>
        <end position="602"/>
    </location>
</feature>
<evidence type="ECO:0000313" key="8">
    <source>
        <dbReference type="Proteomes" id="UP000813824"/>
    </source>
</evidence>
<dbReference type="InterPro" id="IPR044998">
    <property type="entry name" value="Timeless"/>
</dbReference>
<feature type="compositionally biased region" description="Acidic residues" evidence="5">
    <location>
        <begin position="589"/>
        <end position="602"/>
    </location>
</feature>
<evidence type="ECO:0000256" key="1">
    <source>
        <dbReference type="ARBA" id="ARBA00004123"/>
    </source>
</evidence>
<dbReference type="PANTHER" id="PTHR22940:SF4">
    <property type="entry name" value="PROTEIN TIMELESS HOMOLOG"/>
    <property type="match status" value="1"/>
</dbReference>
<feature type="compositionally biased region" description="Basic residues" evidence="5">
    <location>
        <begin position="927"/>
        <end position="938"/>
    </location>
</feature>
<feature type="region of interest" description="Disordered" evidence="5">
    <location>
        <begin position="731"/>
        <end position="751"/>
    </location>
</feature>
<feature type="compositionally biased region" description="Acidic residues" evidence="5">
    <location>
        <begin position="814"/>
        <end position="824"/>
    </location>
</feature>
<feature type="compositionally biased region" description="Low complexity" evidence="5">
    <location>
        <begin position="939"/>
        <end position="949"/>
    </location>
</feature>
<dbReference type="GO" id="GO:0000076">
    <property type="term" value="P:DNA replication checkpoint signaling"/>
    <property type="evidence" value="ECO:0007669"/>
    <property type="project" value="TreeGrafter"/>
</dbReference>
<feature type="region of interest" description="Disordered" evidence="5">
    <location>
        <begin position="804"/>
        <end position="824"/>
    </location>
</feature>
<dbReference type="Proteomes" id="UP000813824">
    <property type="component" value="Unassembled WGS sequence"/>
</dbReference>
<evidence type="ECO:0000256" key="4">
    <source>
        <dbReference type="ARBA" id="ARBA00023306"/>
    </source>
</evidence>
<evidence type="ECO:0000259" key="6">
    <source>
        <dbReference type="Pfam" id="PF04821"/>
    </source>
</evidence>
<dbReference type="OrthoDB" id="310853at2759"/>